<sequence length="220" mass="23703">MSSTPRPPMRWRGSTAGSLATRSSRPPKTTGSTRPICSSGTALRRAFRTFLWDAGLSRSSPKGGSSRGAPPFVLHASGEAEPLRIGEPRAPDTDSDLLEIDGYDFFWAIDAPVRTLAPDDSMMLESLWATDVEAGEIFPLAGPPPGDVQRSVPGSDDAALIIDGYRGSDEAWRFHTSTDRGQTWQRTDVKASPRSAANPARRPGISLRHRTRGLPGPRPG</sequence>
<feature type="region of interest" description="Disordered" evidence="1">
    <location>
        <begin position="176"/>
        <end position="220"/>
    </location>
</feature>
<feature type="region of interest" description="Disordered" evidence="1">
    <location>
        <begin position="57"/>
        <end position="79"/>
    </location>
</feature>
<dbReference type="EMBL" id="CZKB01000008">
    <property type="protein sequence ID" value="CUR58684.1"/>
    <property type="molecule type" value="Genomic_DNA"/>
</dbReference>
<feature type="compositionally biased region" description="Low complexity" evidence="1">
    <location>
        <begin position="57"/>
        <end position="71"/>
    </location>
</feature>
<protein>
    <submittedName>
        <fullName evidence="2">Uncharacterized protein</fullName>
    </submittedName>
</protein>
<proteinExistence type="predicted"/>
<evidence type="ECO:0000313" key="2">
    <source>
        <dbReference type="EMBL" id="CUR58684.1"/>
    </source>
</evidence>
<feature type="region of interest" description="Disordered" evidence="1">
    <location>
        <begin position="1"/>
        <end position="38"/>
    </location>
</feature>
<name>A0A2P2C9K0_9ZZZZ</name>
<reference evidence="2" key="1">
    <citation type="submission" date="2015-08" db="EMBL/GenBank/DDBJ databases">
        <authorList>
            <person name="Babu N.S."/>
            <person name="Beckwith C.J."/>
            <person name="Beseler K.G."/>
            <person name="Brison A."/>
            <person name="Carone J.V."/>
            <person name="Caskin T.P."/>
            <person name="Diamond M."/>
            <person name="Durham M.E."/>
            <person name="Foxe J.M."/>
            <person name="Go M."/>
            <person name="Henderson B.A."/>
            <person name="Jones I.B."/>
            <person name="McGettigan J.A."/>
            <person name="Micheletti S.J."/>
            <person name="Nasrallah M.E."/>
            <person name="Ortiz D."/>
            <person name="Piller C.R."/>
            <person name="Privatt S.R."/>
            <person name="Schneider S.L."/>
            <person name="Sharp S."/>
            <person name="Smith T.C."/>
            <person name="Stanton J.D."/>
            <person name="Ullery H.E."/>
            <person name="Wilson R.J."/>
            <person name="Serrano M.G."/>
            <person name="Buck G."/>
            <person name="Lee V."/>
            <person name="Wang Y."/>
            <person name="Carvalho R."/>
            <person name="Voegtly L."/>
            <person name="Shi R."/>
            <person name="Duckworth R."/>
            <person name="Johnson A."/>
            <person name="Loviza R."/>
            <person name="Walstead R."/>
            <person name="Shah Z."/>
            <person name="Kiflezghi M."/>
            <person name="Wade K."/>
            <person name="Ball S.L."/>
            <person name="Bradley K.W."/>
            <person name="Asai D.J."/>
            <person name="Bowman C.A."/>
            <person name="Russell D.A."/>
            <person name="Pope W.H."/>
            <person name="Jacobs-Sera D."/>
            <person name="Hendrix R.W."/>
            <person name="Hatfull G.F."/>
        </authorList>
    </citation>
    <scope>NUCLEOTIDE SEQUENCE</scope>
</reference>
<feature type="compositionally biased region" description="Polar residues" evidence="1">
    <location>
        <begin position="15"/>
        <end position="38"/>
    </location>
</feature>
<organism evidence="2">
    <name type="scientific">metagenome</name>
    <dbReference type="NCBI Taxonomy" id="256318"/>
    <lineage>
        <taxon>unclassified sequences</taxon>
        <taxon>metagenomes</taxon>
    </lineage>
</organism>
<feature type="compositionally biased region" description="Low complexity" evidence="1">
    <location>
        <begin position="192"/>
        <end position="203"/>
    </location>
</feature>
<accession>A0A2P2C9K0</accession>
<evidence type="ECO:0000256" key="1">
    <source>
        <dbReference type="SAM" id="MobiDB-lite"/>
    </source>
</evidence>
<gene>
    <name evidence="2" type="ORF">NOCA1160003</name>
</gene>
<dbReference type="AlphaFoldDB" id="A0A2P2C9K0"/>